<name>A0A1I1D0K1_BREAD</name>
<organism evidence="11 12">
    <name type="scientific">Brevinema andersonii</name>
    <dbReference type="NCBI Taxonomy" id="34097"/>
    <lineage>
        <taxon>Bacteria</taxon>
        <taxon>Pseudomonadati</taxon>
        <taxon>Spirochaetota</taxon>
        <taxon>Spirochaetia</taxon>
        <taxon>Brevinematales</taxon>
        <taxon>Brevinemataceae</taxon>
        <taxon>Brevinema</taxon>
    </lineage>
</organism>
<dbReference type="GO" id="GO:0019843">
    <property type="term" value="F:rRNA binding"/>
    <property type="evidence" value="ECO:0007669"/>
    <property type="project" value="UniProtKB-UniRule"/>
</dbReference>
<dbReference type="OrthoDB" id="9805969at2"/>
<evidence type="ECO:0000256" key="3">
    <source>
        <dbReference type="ARBA" id="ARBA00022884"/>
    </source>
</evidence>
<evidence type="ECO:0000256" key="1">
    <source>
        <dbReference type="ARBA" id="ARBA00009451"/>
    </source>
</evidence>
<evidence type="ECO:0000256" key="9">
    <source>
        <dbReference type="RuleBase" id="RU004006"/>
    </source>
</evidence>
<comment type="subunit">
    <text evidence="7 9">Part of the 50S ribosomal subunit.</text>
</comment>
<gene>
    <name evidence="7" type="primary">rplV</name>
    <name evidence="11" type="ORF">SAMN02745150_00164</name>
</gene>
<evidence type="ECO:0000256" key="10">
    <source>
        <dbReference type="RuleBase" id="RU004008"/>
    </source>
</evidence>
<keyword evidence="4 7" id="KW-0689">Ribosomal protein</keyword>
<dbReference type="EMBL" id="FOKY01000001">
    <property type="protein sequence ID" value="SFB68307.1"/>
    <property type="molecule type" value="Genomic_DNA"/>
</dbReference>
<evidence type="ECO:0000256" key="2">
    <source>
        <dbReference type="ARBA" id="ARBA00022730"/>
    </source>
</evidence>
<evidence type="ECO:0000256" key="7">
    <source>
        <dbReference type="HAMAP-Rule" id="MF_01331"/>
    </source>
</evidence>
<dbReference type="Proteomes" id="UP000240042">
    <property type="component" value="Unassembled WGS sequence"/>
</dbReference>
<evidence type="ECO:0000256" key="4">
    <source>
        <dbReference type="ARBA" id="ARBA00022980"/>
    </source>
</evidence>
<dbReference type="InterPro" id="IPR005727">
    <property type="entry name" value="Ribosomal_uL22_bac/chlpt-type"/>
</dbReference>
<accession>A0A1I1D0K1</accession>
<comment type="similarity">
    <text evidence="1 7 8">Belongs to the universal ribosomal protein uL22 family.</text>
</comment>
<reference evidence="12" key="1">
    <citation type="submission" date="2016-10" db="EMBL/GenBank/DDBJ databases">
        <authorList>
            <person name="Varghese N."/>
            <person name="Submissions S."/>
        </authorList>
    </citation>
    <scope>NUCLEOTIDE SEQUENCE [LARGE SCALE GENOMIC DNA]</scope>
    <source>
        <strain evidence="12">ATCC 43811</strain>
    </source>
</reference>
<evidence type="ECO:0000256" key="6">
    <source>
        <dbReference type="ARBA" id="ARBA00035207"/>
    </source>
</evidence>
<dbReference type="InterPro" id="IPR036394">
    <property type="entry name" value="Ribosomal_uL22_sf"/>
</dbReference>
<dbReference type="RefSeq" id="WP_092317264.1">
    <property type="nucleotide sequence ID" value="NZ_FOKY01000001.1"/>
</dbReference>
<dbReference type="Pfam" id="PF00237">
    <property type="entry name" value="Ribosomal_L22"/>
    <property type="match status" value="1"/>
</dbReference>
<sequence length="110" mass="12464">MVTVAKGRSLRISSMKLRRIARLVKDKKADDALAMLNHMPQKGAKMVYKVLHSARANFIHKNPNQDTSGLFVQTIFVNEGTAYARFKPRARGRADRMYRPTAHLTLVLAQ</sequence>
<dbReference type="PANTHER" id="PTHR13501:SF8">
    <property type="entry name" value="LARGE RIBOSOMAL SUBUNIT PROTEIN UL22M"/>
    <property type="match status" value="1"/>
</dbReference>
<protein>
    <recommendedName>
        <fullName evidence="6 7">Large ribosomal subunit protein uL22</fullName>
    </recommendedName>
</protein>
<dbReference type="CDD" id="cd00336">
    <property type="entry name" value="Ribosomal_L22"/>
    <property type="match status" value="1"/>
</dbReference>
<dbReference type="AlphaFoldDB" id="A0A1I1D0K1"/>
<dbReference type="Gene3D" id="3.90.470.10">
    <property type="entry name" value="Ribosomal protein L22/L17"/>
    <property type="match status" value="1"/>
</dbReference>
<dbReference type="InterPro" id="IPR047867">
    <property type="entry name" value="Ribosomal_uL22_bac/org-type"/>
</dbReference>
<evidence type="ECO:0000313" key="11">
    <source>
        <dbReference type="EMBL" id="SFB68307.1"/>
    </source>
</evidence>
<keyword evidence="3 7" id="KW-0694">RNA-binding</keyword>
<keyword evidence="2 7" id="KW-0699">rRNA-binding</keyword>
<keyword evidence="5 7" id="KW-0687">Ribonucleoprotein</keyword>
<comment type="function">
    <text evidence="7">The globular domain of the protein is located near the polypeptide exit tunnel on the outside of the subunit, while an extended beta-hairpin is found that lines the wall of the exit tunnel in the center of the 70S ribosome.</text>
</comment>
<evidence type="ECO:0000313" key="12">
    <source>
        <dbReference type="Proteomes" id="UP000240042"/>
    </source>
</evidence>
<dbReference type="SUPFAM" id="SSF54843">
    <property type="entry name" value="Ribosomal protein L22"/>
    <property type="match status" value="1"/>
</dbReference>
<dbReference type="STRING" id="34097.SAMN02745150_00164"/>
<dbReference type="PANTHER" id="PTHR13501">
    <property type="entry name" value="CHLOROPLAST 50S RIBOSOMAL PROTEIN L22-RELATED"/>
    <property type="match status" value="1"/>
</dbReference>
<dbReference type="HAMAP" id="MF_01331_B">
    <property type="entry name" value="Ribosomal_uL22_B"/>
    <property type="match status" value="1"/>
</dbReference>
<dbReference type="GO" id="GO:0003735">
    <property type="term" value="F:structural constituent of ribosome"/>
    <property type="evidence" value="ECO:0007669"/>
    <property type="project" value="InterPro"/>
</dbReference>
<dbReference type="NCBIfam" id="TIGR01044">
    <property type="entry name" value="rplV_bact"/>
    <property type="match status" value="1"/>
</dbReference>
<dbReference type="GO" id="GO:0022625">
    <property type="term" value="C:cytosolic large ribosomal subunit"/>
    <property type="evidence" value="ECO:0007669"/>
    <property type="project" value="TreeGrafter"/>
</dbReference>
<evidence type="ECO:0000256" key="5">
    <source>
        <dbReference type="ARBA" id="ARBA00023274"/>
    </source>
</evidence>
<evidence type="ECO:0000256" key="8">
    <source>
        <dbReference type="RuleBase" id="RU004005"/>
    </source>
</evidence>
<dbReference type="InterPro" id="IPR001063">
    <property type="entry name" value="Ribosomal_uL22"/>
</dbReference>
<keyword evidence="12" id="KW-1185">Reference proteome</keyword>
<comment type="function">
    <text evidence="7 10">This protein binds specifically to 23S rRNA; its binding is stimulated by other ribosomal proteins, e.g., L4, L17, and L20. It is important during the early stages of 50S assembly. It makes multiple contacts with different domains of the 23S rRNA in the assembled 50S subunit and ribosome.</text>
</comment>
<dbReference type="GO" id="GO:0006412">
    <property type="term" value="P:translation"/>
    <property type="evidence" value="ECO:0007669"/>
    <property type="project" value="UniProtKB-UniRule"/>
</dbReference>
<proteinExistence type="inferred from homology"/>